<protein>
    <submittedName>
        <fullName evidence="1">Uncharacterized protein</fullName>
    </submittedName>
</protein>
<gene>
    <name evidence="1" type="ORF">NM208_g3589</name>
</gene>
<keyword evidence="2" id="KW-1185">Reference proteome</keyword>
<evidence type="ECO:0000313" key="2">
    <source>
        <dbReference type="Proteomes" id="UP001148629"/>
    </source>
</evidence>
<proteinExistence type="predicted"/>
<sequence>MPNQNSISHQWALSAIPFEFPSVQPDCEMQEAGYVYGCSTSSSCFGAALGRAVKIDVLAKIDTSRLIDRGKRMDITPVTGCVDKRTVQEILDEADETDPIQLFRLPPNHFAQEPRFVPRSSSSSEDSGYLLFYVFDESQLLASGDCAPSSVSELWILDAQNMRDVVAKVILPQRVPYGLHGTWFFRENIEAQREFKCMRSLKAAQKRKQEWVNGGDAMRRYGARLRGVLERLAG</sequence>
<organism evidence="1 2">
    <name type="scientific">Fusarium decemcellulare</name>
    <dbReference type="NCBI Taxonomy" id="57161"/>
    <lineage>
        <taxon>Eukaryota</taxon>
        <taxon>Fungi</taxon>
        <taxon>Dikarya</taxon>
        <taxon>Ascomycota</taxon>
        <taxon>Pezizomycotina</taxon>
        <taxon>Sordariomycetes</taxon>
        <taxon>Hypocreomycetidae</taxon>
        <taxon>Hypocreales</taxon>
        <taxon>Nectriaceae</taxon>
        <taxon>Fusarium</taxon>
        <taxon>Fusarium decemcellulare species complex</taxon>
    </lineage>
</organism>
<accession>A0ACC1SP37</accession>
<reference evidence="1" key="1">
    <citation type="submission" date="2022-08" db="EMBL/GenBank/DDBJ databases">
        <title>Genome Sequence of Fusarium decemcellulare.</title>
        <authorList>
            <person name="Buettner E."/>
        </authorList>
    </citation>
    <scope>NUCLEOTIDE SEQUENCE</scope>
    <source>
        <strain evidence="1">Babe19</strain>
    </source>
</reference>
<comment type="caution">
    <text evidence="1">The sequence shown here is derived from an EMBL/GenBank/DDBJ whole genome shotgun (WGS) entry which is preliminary data.</text>
</comment>
<evidence type="ECO:0000313" key="1">
    <source>
        <dbReference type="EMBL" id="KAJ3543421.1"/>
    </source>
</evidence>
<dbReference type="EMBL" id="JANRMS010000245">
    <property type="protein sequence ID" value="KAJ3543421.1"/>
    <property type="molecule type" value="Genomic_DNA"/>
</dbReference>
<dbReference type="Proteomes" id="UP001148629">
    <property type="component" value="Unassembled WGS sequence"/>
</dbReference>
<name>A0ACC1SP37_9HYPO</name>